<accession>A0A5N3ZYI0</accession>
<evidence type="ECO:0000313" key="1">
    <source>
        <dbReference type="EMBL" id="KAB0790126.1"/>
    </source>
</evidence>
<dbReference type="PANTHER" id="PTHR33481">
    <property type="entry name" value="REVERSE TRANSCRIPTASE"/>
    <property type="match status" value="1"/>
</dbReference>
<gene>
    <name evidence="1" type="ORF">PPYR_15554</name>
</gene>
<dbReference type="AlphaFoldDB" id="A0A5N3ZYI0"/>
<name>A0A5N3ZYI0_PHOPY</name>
<sequence length="301" mass="34443">MATEKILQWNARGIKNKYDEIRQMVGDIEPIIVAIQESKLQSGERFIMKNYQIFRNDLALEPGQRSHGGVLVMVRNDVHAKTIPLNTSLQAIACNRSIARFPGDNPYHQLGETLQNDINKVTEEAESRGFTFSGMKTRCLHFCRLRHKHEVPTLYLNETPIPNTQEIKFLGIILDSKLTWAKHINHLITKCKIIINRIRVIGSYTWGADRETLSKVINAFIGSRLQYGAEVYTNASKTYMNKIESVWNSALRIVTGAFRTSPIPSLNVESNSLPLRLRFEQQKFKHGVKRCAKPNHFLITL</sequence>
<dbReference type="InterPro" id="IPR036691">
    <property type="entry name" value="Endo/exonu/phosph_ase_sf"/>
</dbReference>
<evidence type="ECO:0000313" key="2">
    <source>
        <dbReference type="Proteomes" id="UP000327044"/>
    </source>
</evidence>
<evidence type="ECO:0008006" key="3">
    <source>
        <dbReference type="Google" id="ProtNLM"/>
    </source>
</evidence>
<comment type="caution">
    <text evidence="1">The sequence shown here is derived from an EMBL/GenBank/DDBJ whole genome shotgun (WGS) entry which is preliminary data.</text>
</comment>
<organism evidence="1 2">
    <name type="scientific">Photinus pyralis</name>
    <name type="common">Common eastern firefly</name>
    <name type="synonym">Lampyris pyralis</name>
    <dbReference type="NCBI Taxonomy" id="7054"/>
    <lineage>
        <taxon>Eukaryota</taxon>
        <taxon>Metazoa</taxon>
        <taxon>Ecdysozoa</taxon>
        <taxon>Arthropoda</taxon>
        <taxon>Hexapoda</taxon>
        <taxon>Insecta</taxon>
        <taxon>Pterygota</taxon>
        <taxon>Neoptera</taxon>
        <taxon>Endopterygota</taxon>
        <taxon>Coleoptera</taxon>
        <taxon>Polyphaga</taxon>
        <taxon>Elateriformia</taxon>
        <taxon>Elateroidea</taxon>
        <taxon>Lampyridae</taxon>
        <taxon>Lampyrinae</taxon>
        <taxon>Photinus</taxon>
    </lineage>
</organism>
<protein>
    <recommendedName>
        <fullName evidence="3">Endonuclease/exonuclease/phosphatase domain-containing protein</fullName>
    </recommendedName>
</protein>
<dbReference type="EMBL" id="VVIM01001882">
    <property type="protein sequence ID" value="KAB0790126.1"/>
    <property type="molecule type" value="Genomic_DNA"/>
</dbReference>
<keyword evidence="2" id="KW-1185">Reference proteome</keyword>
<dbReference type="PANTHER" id="PTHR33481:SF1">
    <property type="entry name" value="ENDONUCLEASE_EXONUCLEASE_PHOSPHATASE DOMAIN-CONTAINING PROTEIN-RELATED"/>
    <property type="match status" value="1"/>
</dbReference>
<dbReference type="InParanoid" id="A0A5N3ZYI0"/>
<dbReference type="SUPFAM" id="SSF56219">
    <property type="entry name" value="DNase I-like"/>
    <property type="match status" value="1"/>
</dbReference>
<dbReference type="Gene3D" id="3.60.10.10">
    <property type="entry name" value="Endonuclease/exonuclease/phosphatase"/>
    <property type="match status" value="1"/>
</dbReference>
<proteinExistence type="predicted"/>
<reference evidence="1 2" key="1">
    <citation type="journal article" date="2018" name="Elife">
        <title>Firefly genomes illuminate parallel origins of bioluminescence in beetles.</title>
        <authorList>
            <person name="Fallon T.R."/>
            <person name="Lower S.E."/>
            <person name="Chang C.H."/>
            <person name="Bessho-Uehara M."/>
            <person name="Martin G.J."/>
            <person name="Bewick A.J."/>
            <person name="Behringer M."/>
            <person name="Debat H.J."/>
            <person name="Wong I."/>
            <person name="Day J.C."/>
            <person name="Suvorov A."/>
            <person name="Silva C.J."/>
            <person name="Stanger-Hall K.F."/>
            <person name="Hall D.W."/>
            <person name="Schmitz R.J."/>
            <person name="Nelson D.R."/>
            <person name="Lewis S.M."/>
            <person name="Shigenobu S."/>
            <person name="Bybee S.M."/>
            <person name="Larracuente A.M."/>
            <person name="Oba Y."/>
            <person name="Weng J.K."/>
        </authorList>
    </citation>
    <scope>NUCLEOTIDE SEQUENCE [LARGE SCALE GENOMIC DNA]</scope>
    <source>
        <strain evidence="1">1611_PpyrPB1</strain>
        <tissue evidence="1">Whole body</tissue>
    </source>
</reference>
<dbReference type="Proteomes" id="UP000327044">
    <property type="component" value="Unassembled WGS sequence"/>
</dbReference>